<dbReference type="HOGENOM" id="CLU_2414238_0_0_1"/>
<name>M3B1L3_PSEFD</name>
<dbReference type="GeneID" id="19334636"/>
<proteinExistence type="predicted"/>
<feature type="region of interest" description="Disordered" evidence="1">
    <location>
        <begin position="1"/>
        <end position="54"/>
    </location>
</feature>
<dbReference type="Proteomes" id="UP000016932">
    <property type="component" value="Unassembled WGS sequence"/>
</dbReference>
<dbReference type="KEGG" id="pfj:MYCFIDRAFT_182770"/>
<evidence type="ECO:0000256" key="1">
    <source>
        <dbReference type="SAM" id="MobiDB-lite"/>
    </source>
</evidence>
<accession>M3B1L3</accession>
<dbReference type="VEuPathDB" id="FungiDB:MYCFIDRAFT_182770"/>
<evidence type="ECO:0000313" key="3">
    <source>
        <dbReference type="Proteomes" id="UP000016932"/>
    </source>
</evidence>
<sequence length="92" mass="10646">MMSLEKPPQPKRMLRSNDTVLDWSKEMKKSPLGARQRNLSPHEKSTVPHLGEADAADLEGYAQYRQPRMRLSEPLGGEYTELDEFMRFMNPP</sequence>
<reference evidence="2 3" key="1">
    <citation type="journal article" date="2012" name="PLoS Pathog.">
        <title>Diverse lifestyles and strategies of plant pathogenesis encoded in the genomes of eighteen Dothideomycetes fungi.</title>
        <authorList>
            <person name="Ohm R.A."/>
            <person name="Feau N."/>
            <person name="Henrissat B."/>
            <person name="Schoch C.L."/>
            <person name="Horwitz B.A."/>
            <person name="Barry K.W."/>
            <person name="Condon B.J."/>
            <person name="Copeland A.C."/>
            <person name="Dhillon B."/>
            <person name="Glaser F."/>
            <person name="Hesse C.N."/>
            <person name="Kosti I."/>
            <person name="LaButti K."/>
            <person name="Lindquist E.A."/>
            <person name="Lucas S."/>
            <person name="Salamov A.A."/>
            <person name="Bradshaw R.E."/>
            <person name="Ciuffetti L."/>
            <person name="Hamelin R.C."/>
            <person name="Kema G.H.J."/>
            <person name="Lawrence C."/>
            <person name="Scott J.A."/>
            <person name="Spatafora J.W."/>
            <person name="Turgeon B.G."/>
            <person name="de Wit P.J.G.M."/>
            <person name="Zhong S."/>
            <person name="Goodwin S.B."/>
            <person name="Grigoriev I.V."/>
        </authorList>
    </citation>
    <scope>NUCLEOTIDE SEQUENCE [LARGE SCALE GENOMIC DNA]</scope>
    <source>
        <strain evidence="2 3">CIRAD86</strain>
    </source>
</reference>
<gene>
    <name evidence="2" type="ORF">MYCFIDRAFT_182770</name>
</gene>
<organism evidence="2 3">
    <name type="scientific">Pseudocercospora fijiensis (strain CIRAD86)</name>
    <name type="common">Black leaf streak disease fungus</name>
    <name type="synonym">Mycosphaerella fijiensis</name>
    <dbReference type="NCBI Taxonomy" id="383855"/>
    <lineage>
        <taxon>Eukaryota</taxon>
        <taxon>Fungi</taxon>
        <taxon>Dikarya</taxon>
        <taxon>Ascomycota</taxon>
        <taxon>Pezizomycotina</taxon>
        <taxon>Dothideomycetes</taxon>
        <taxon>Dothideomycetidae</taxon>
        <taxon>Mycosphaerellales</taxon>
        <taxon>Mycosphaerellaceae</taxon>
        <taxon>Pseudocercospora</taxon>
    </lineage>
</organism>
<dbReference type="EMBL" id="KB446558">
    <property type="protein sequence ID" value="EME83292.1"/>
    <property type="molecule type" value="Genomic_DNA"/>
</dbReference>
<dbReference type="OrthoDB" id="10435864at2759"/>
<protein>
    <submittedName>
        <fullName evidence="2">Uncharacterized protein</fullName>
    </submittedName>
</protein>
<evidence type="ECO:0000313" key="2">
    <source>
        <dbReference type="EMBL" id="EME83292.1"/>
    </source>
</evidence>
<dbReference type="RefSeq" id="XP_007926565.1">
    <property type="nucleotide sequence ID" value="XM_007928374.1"/>
</dbReference>
<keyword evidence="3" id="KW-1185">Reference proteome</keyword>
<dbReference type="AlphaFoldDB" id="M3B1L3"/>